<name>A0A6A6PGM0_9PEZI</name>
<dbReference type="PROSITE" id="PS50235">
    <property type="entry name" value="USP_3"/>
    <property type="match status" value="1"/>
</dbReference>
<dbReference type="PROSITE" id="PS00973">
    <property type="entry name" value="USP_2"/>
    <property type="match status" value="1"/>
</dbReference>
<feature type="region of interest" description="Disordered" evidence="8">
    <location>
        <begin position="489"/>
        <end position="510"/>
    </location>
</feature>
<comment type="catalytic activity">
    <reaction evidence="1">
        <text>Thiol-dependent hydrolysis of ester, thioester, amide, peptide and isopeptide bonds formed by the C-terminal Gly of ubiquitin (a 76-residue protein attached to proteins as an intracellular targeting signal).</text>
        <dbReference type="EC" id="3.4.19.12"/>
    </reaction>
</comment>
<dbReference type="EC" id="3.4.19.12" evidence="3"/>
<dbReference type="PANTHER" id="PTHR24006">
    <property type="entry name" value="UBIQUITIN CARBOXYL-TERMINAL HYDROLASE"/>
    <property type="match status" value="1"/>
</dbReference>
<dbReference type="Pfam" id="PF00443">
    <property type="entry name" value="UCH"/>
    <property type="match status" value="1"/>
</dbReference>
<dbReference type="Proteomes" id="UP000799767">
    <property type="component" value="Unassembled WGS sequence"/>
</dbReference>
<dbReference type="GO" id="GO:0004843">
    <property type="term" value="F:cysteine-type deubiquitinase activity"/>
    <property type="evidence" value="ECO:0007669"/>
    <property type="project" value="UniProtKB-EC"/>
</dbReference>
<protein>
    <recommendedName>
        <fullName evidence="3">ubiquitinyl hydrolase 1</fullName>
        <ecNumber evidence="3">3.4.19.12</ecNumber>
    </recommendedName>
</protein>
<proteinExistence type="inferred from homology"/>
<evidence type="ECO:0000256" key="3">
    <source>
        <dbReference type="ARBA" id="ARBA00012759"/>
    </source>
</evidence>
<dbReference type="CDD" id="cd02257">
    <property type="entry name" value="Peptidase_C19"/>
    <property type="match status" value="1"/>
</dbReference>
<feature type="region of interest" description="Disordered" evidence="8">
    <location>
        <begin position="47"/>
        <end position="116"/>
    </location>
</feature>
<evidence type="ECO:0000259" key="9">
    <source>
        <dbReference type="PROSITE" id="PS50235"/>
    </source>
</evidence>
<keyword evidence="11" id="KW-1185">Reference proteome</keyword>
<dbReference type="RefSeq" id="XP_033585451.1">
    <property type="nucleotide sequence ID" value="XM_033734968.1"/>
</dbReference>
<keyword evidence="5" id="KW-0833">Ubl conjugation pathway</keyword>
<dbReference type="EMBL" id="MU001643">
    <property type="protein sequence ID" value="KAF2478881.1"/>
    <property type="molecule type" value="Genomic_DNA"/>
</dbReference>
<dbReference type="AlphaFoldDB" id="A0A6A6PGM0"/>
<dbReference type="InterPro" id="IPR018200">
    <property type="entry name" value="USP_CS"/>
</dbReference>
<dbReference type="Gene3D" id="3.90.70.10">
    <property type="entry name" value="Cysteine proteinases"/>
    <property type="match status" value="1"/>
</dbReference>
<reference evidence="10" key="1">
    <citation type="journal article" date="2020" name="Stud. Mycol.">
        <title>101 Dothideomycetes genomes: a test case for predicting lifestyles and emergence of pathogens.</title>
        <authorList>
            <person name="Haridas S."/>
            <person name="Albert R."/>
            <person name="Binder M."/>
            <person name="Bloem J."/>
            <person name="Labutti K."/>
            <person name="Salamov A."/>
            <person name="Andreopoulos B."/>
            <person name="Baker S."/>
            <person name="Barry K."/>
            <person name="Bills G."/>
            <person name="Bluhm B."/>
            <person name="Cannon C."/>
            <person name="Castanera R."/>
            <person name="Culley D."/>
            <person name="Daum C."/>
            <person name="Ezra D."/>
            <person name="Gonzalez J."/>
            <person name="Henrissat B."/>
            <person name="Kuo A."/>
            <person name="Liang C."/>
            <person name="Lipzen A."/>
            <person name="Lutzoni F."/>
            <person name="Magnuson J."/>
            <person name="Mondo S."/>
            <person name="Nolan M."/>
            <person name="Ohm R."/>
            <person name="Pangilinan J."/>
            <person name="Park H.-J."/>
            <person name="Ramirez L."/>
            <person name="Alfaro M."/>
            <person name="Sun H."/>
            <person name="Tritt A."/>
            <person name="Yoshinaga Y."/>
            <person name="Zwiers L.-H."/>
            <person name="Turgeon B."/>
            <person name="Goodwin S."/>
            <person name="Spatafora J."/>
            <person name="Crous P."/>
            <person name="Grigoriev I."/>
        </authorList>
    </citation>
    <scope>NUCLEOTIDE SEQUENCE</scope>
    <source>
        <strain evidence="10">CBS 113389</strain>
    </source>
</reference>
<keyword evidence="4" id="KW-0645">Protease</keyword>
<keyword evidence="7" id="KW-0788">Thiol protease</keyword>
<feature type="domain" description="USP" evidence="9">
    <location>
        <begin position="133"/>
        <end position="530"/>
    </location>
</feature>
<keyword evidence="6" id="KW-0378">Hydrolase</keyword>
<dbReference type="GO" id="GO:0005634">
    <property type="term" value="C:nucleus"/>
    <property type="evidence" value="ECO:0007669"/>
    <property type="project" value="TreeGrafter"/>
</dbReference>
<evidence type="ECO:0000256" key="5">
    <source>
        <dbReference type="ARBA" id="ARBA00022786"/>
    </source>
</evidence>
<gene>
    <name evidence="10" type="ORF">BDY17DRAFT_305984</name>
</gene>
<evidence type="ECO:0000256" key="6">
    <source>
        <dbReference type="ARBA" id="ARBA00022801"/>
    </source>
</evidence>
<organism evidence="10 11">
    <name type="scientific">Neohortaea acidophila</name>
    <dbReference type="NCBI Taxonomy" id="245834"/>
    <lineage>
        <taxon>Eukaryota</taxon>
        <taxon>Fungi</taxon>
        <taxon>Dikarya</taxon>
        <taxon>Ascomycota</taxon>
        <taxon>Pezizomycotina</taxon>
        <taxon>Dothideomycetes</taxon>
        <taxon>Dothideomycetidae</taxon>
        <taxon>Mycosphaerellales</taxon>
        <taxon>Teratosphaeriaceae</taxon>
        <taxon>Neohortaea</taxon>
    </lineage>
</organism>
<dbReference type="GO" id="GO:0016579">
    <property type="term" value="P:protein deubiquitination"/>
    <property type="evidence" value="ECO:0007669"/>
    <property type="project" value="InterPro"/>
</dbReference>
<evidence type="ECO:0000256" key="8">
    <source>
        <dbReference type="SAM" id="MobiDB-lite"/>
    </source>
</evidence>
<dbReference type="SUPFAM" id="SSF54001">
    <property type="entry name" value="Cysteine proteinases"/>
    <property type="match status" value="1"/>
</dbReference>
<accession>A0A6A6PGM0</accession>
<evidence type="ECO:0000256" key="7">
    <source>
        <dbReference type="ARBA" id="ARBA00022807"/>
    </source>
</evidence>
<evidence type="ECO:0000313" key="11">
    <source>
        <dbReference type="Proteomes" id="UP000799767"/>
    </source>
</evidence>
<dbReference type="InterPro" id="IPR028889">
    <property type="entry name" value="USP"/>
</dbReference>
<dbReference type="InterPro" id="IPR050164">
    <property type="entry name" value="Peptidase_C19"/>
</dbReference>
<dbReference type="InterPro" id="IPR038765">
    <property type="entry name" value="Papain-like_cys_pep_sf"/>
</dbReference>
<dbReference type="OrthoDB" id="289038at2759"/>
<dbReference type="GeneID" id="54475970"/>
<evidence type="ECO:0000313" key="10">
    <source>
        <dbReference type="EMBL" id="KAF2478881.1"/>
    </source>
</evidence>
<sequence length="530" mass="59464">MVLDPNVAQTKAFFQKLGDEILQNNEDGPPLHITITKGDILKANIRIGRPQSDPVDESDGSEKDGTDEADSDEQGATDAVGKDQENGGKKPKKAKKKTKKRQKAPPARDFHMKVTTGRVSKRFDRPTQAHPPRGLKNFGNTCYQNALYQCLIHLPEFNEYILNHSCNEKTDPCVACALRSLVTAYWHGNGLRGMTGPETQAKDLYEAVRTALPQETAANAKLLGKVRPNKEQALEKSRLAGLPDALFHVDMWNRRQCDPFEFFQHLLRELDNSELDPVASTFNTALNITGNRVWTCDDCKTVTSTAIQSSEMGHGIGIAVNLRQPKPNLDLTAYLRGNAFVDPDELTIRCESAYCSEHFPKYDPKEMHLPEKERKVNEGKPRKRTKVVTHFPEVLVIRLQRYELEKNTRKGTQEEVKVSNHVDFDEYINLGEFAPAPAGDDDDKDEEQEPVMYKLQGVVAHYGDTLKAGHYVAAVRHADGRNFSIVNDDKSVRQNNGGTAQEARWPSTTDGVGKNSTELFDPYLLFYSKL</sequence>
<comment type="similarity">
    <text evidence="2">Belongs to the peptidase C19 family.</text>
</comment>
<evidence type="ECO:0000256" key="1">
    <source>
        <dbReference type="ARBA" id="ARBA00000707"/>
    </source>
</evidence>
<evidence type="ECO:0000256" key="2">
    <source>
        <dbReference type="ARBA" id="ARBA00009085"/>
    </source>
</evidence>
<feature type="compositionally biased region" description="Basic residues" evidence="8">
    <location>
        <begin position="89"/>
        <end position="103"/>
    </location>
</feature>
<dbReference type="GO" id="GO:0006508">
    <property type="term" value="P:proteolysis"/>
    <property type="evidence" value="ECO:0007669"/>
    <property type="project" value="UniProtKB-KW"/>
</dbReference>
<dbReference type="PANTHER" id="PTHR24006:SF758">
    <property type="entry name" value="UBIQUITIN CARBOXYL-TERMINAL HYDROLASE 36"/>
    <property type="match status" value="1"/>
</dbReference>
<dbReference type="GO" id="GO:0005829">
    <property type="term" value="C:cytosol"/>
    <property type="evidence" value="ECO:0007669"/>
    <property type="project" value="TreeGrafter"/>
</dbReference>
<dbReference type="InterPro" id="IPR001394">
    <property type="entry name" value="Peptidase_C19_UCH"/>
</dbReference>
<evidence type="ECO:0000256" key="4">
    <source>
        <dbReference type="ARBA" id="ARBA00022670"/>
    </source>
</evidence>